<dbReference type="RefSeq" id="WP_093395508.1">
    <property type="nucleotide sequence ID" value="NZ_LT629736.1"/>
</dbReference>
<reference evidence="4" key="1">
    <citation type="submission" date="2016-10" db="EMBL/GenBank/DDBJ databases">
        <authorList>
            <person name="Varghese N."/>
            <person name="Submissions S."/>
        </authorList>
    </citation>
    <scope>NUCLEOTIDE SEQUENCE [LARGE SCALE GENOMIC DNA]</scope>
    <source>
        <strain evidence="4">NRRL B-51270</strain>
    </source>
</reference>
<evidence type="ECO:0000256" key="1">
    <source>
        <dbReference type="SAM" id="MobiDB-lite"/>
    </source>
</evidence>
<evidence type="ECO:0008006" key="5">
    <source>
        <dbReference type="Google" id="ProtNLM"/>
    </source>
</evidence>
<feature type="region of interest" description="Disordered" evidence="1">
    <location>
        <begin position="36"/>
        <end position="64"/>
    </location>
</feature>
<name>A0A1H1WMA2_9GAMM</name>
<dbReference type="OrthoDB" id="9784998at2"/>
<evidence type="ECO:0000256" key="2">
    <source>
        <dbReference type="SAM" id="SignalP"/>
    </source>
</evidence>
<accession>A0A1H1WMA2</accession>
<organism evidence="3 4">
    <name type="scientific">Halopseudomonas xinjiangensis</name>
    <dbReference type="NCBI Taxonomy" id="487184"/>
    <lineage>
        <taxon>Bacteria</taxon>
        <taxon>Pseudomonadati</taxon>
        <taxon>Pseudomonadota</taxon>
        <taxon>Gammaproteobacteria</taxon>
        <taxon>Pseudomonadales</taxon>
        <taxon>Pseudomonadaceae</taxon>
        <taxon>Halopseudomonas</taxon>
    </lineage>
</organism>
<dbReference type="Pfam" id="PF11736">
    <property type="entry name" value="DUF3299"/>
    <property type="match status" value="1"/>
</dbReference>
<dbReference type="Proteomes" id="UP000243207">
    <property type="component" value="Chromosome I"/>
</dbReference>
<gene>
    <name evidence="3" type="ORF">SAMN05216421_2626</name>
</gene>
<keyword evidence="2" id="KW-0732">Signal</keyword>
<dbReference type="InterPro" id="IPR021727">
    <property type="entry name" value="DUF3299"/>
</dbReference>
<sequence length="169" mass="18425">MRVLTGFVSALAWLSCTAAFAAQELSWDDLIPPGYEEPMPAPQSPHELSGMSEMIDESGDPAEQLNPAAPVVEELDGREVRLPGYVVPLGLSEGRVVEFLLVPYFGACIHVPPPPSNQIVHVISSEGIELDALYQPFWISGPMRVQRVESELATAGYQISASQIEPYVY</sequence>
<proteinExistence type="predicted"/>
<protein>
    <recommendedName>
        <fullName evidence="5">Lipoprotein</fullName>
    </recommendedName>
</protein>
<dbReference type="AlphaFoldDB" id="A0A1H1WMA2"/>
<evidence type="ECO:0000313" key="3">
    <source>
        <dbReference type="EMBL" id="SDS98387.1"/>
    </source>
</evidence>
<dbReference type="Gene3D" id="2.40.50.870">
    <property type="entry name" value="Protein of unknown function (DUF3299)"/>
    <property type="match status" value="1"/>
</dbReference>
<evidence type="ECO:0000313" key="4">
    <source>
        <dbReference type="Proteomes" id="UP000243207"/>
    </source>
</evidence>
<dbReference type="PROSITE" id="PS51257">
    <property type="entry name" value="PROKAR_LIPOPROTEIN"/>
    <property type="match status" value="1"/>
</dbReference>
<feature type="chain" id="PRO_5009264589" description="Lipoprotein" evidence="2">
    <location>
        <begin position="22"/>
        <end position="169"/>
    </location>
</feature>
<dbReference type="STRING" id="487184.SAMN05216421_2626"/>
<dbReference type="EMBL" id="LT629736">
    <property type="protein sequence ID" value="SDS98387.1"/>
    <property type="molecule type" value="Genomic_DNA"/>
</dbReference>
<feature type="signal peptide" evidence="2">
    <location>
        <begin position="1"/>
        <end position="21"/>
    </location>
</feature>
<keyword evidence="4" id="KW-1185">Reference proteome</keyword>